<protein>
    <submittedName>
        <fullName evidence="3">AcrB/AcrD/AcrF family protein</fullName>
    </submittedName>
</protein>
<feature type="transmembrane region" description="Helical" evidence="2">
    <location>
        <begin position="921"/>
        <end position="944"/>
    </location>
</feature>
<gene>
    <name evidence="3" type="ORF">GKC30_08315</name>
</gene>
<dbReference type="GO" id="GO:0005886">
    <property type="term" value="C:plasma membrane"/>
    <property type="evidence" value="ECO:0007669"/>
    <property type="project" value="TreeGrafter"/>
</dbReference>
<keyword evidence="2" id="KW-1133">Transmembrane helix</keyword>
<feature type="transmembrane region" description="Helical" evidence="2">
    <location>
        <begin position="345"/>
        <end position="363"/>
    </location>
</feature>
<proteinExistence type="predicted"/>
<dbReference type="SUPFAM" id="SSF82693">
    <property type="entry name" value="Multidrug efflux transporter AcrB pore domain, PN1, PN2, PC1 and PC2 subdomains"/>
    <property type="match status" value="2"/>
</dbReference>
<feature type="transmembrane region" description="Helical" evidence="2">
    <location>
        <begin position="1028"/>
        <end position="1050"/>
    </location>
</feature>
<feature type="transmembrane region" description="Helical" evidence="2">
    <location>
        <begin position="369"/>
        <end position="387"/>
    </location>
</feature>
<evidence type="ECO:0000256" key="2">
    <source>
        <dbReference type="SAM" id="Phobius"/>
    </source>
</evidence>
<feature type="transmembrane region" description="Helical" evidence="2">
    <location>
        <begin position="996"/>
        <end position="1016"/>
    </location>
</feature>
<keyword evidence="4" id="KW-1185">Reference proteome</keyword>
<dbReference type="RefSeq" id="WP_155933952.1">
    <property type="nucleotide sequence ID" value="NZ_WODC01000004.1"/>
</dbReference>
<dbReference type="PANTHER" id="PTHR32063">
    <property type="match status" value="1"/>
</dbReference>
<dbReference type="SUPFAM" id="SSF82714">
    <property type="entry name" value="Multidrug efflux transporter AcrB TolC docking domain, DN and DC subdomains"/>
    <property type="match status" value="2"/>
</dbReference>
<dbReference type="PRINTS" id="PR00702">
    <property type="entry name" value="ACRIFLAVINRP"/>
</dbReference>
<name>A0A7K1KNG8_9BACT</name>
<dbReference type="Proteomes" id="UP000461162">
    <property type="component" value="Unassembled WGS sequence"/>
</dbReference>
<feature type="transmembrane region" description="Helical" evidence="2">
    <location>
        <begin position="22"/>
        <end position="44"/>
    </location>
</feature>
<dbReference type="PANTHER" id="PTHR32063:SF33">
    <property type="entry name" value="RND SUPERFAMILY EFFLUX PUMP PERMEASE COMPONENT"/>
    <property type="match status" value="1"/>
</dbReference>
<dbReference type="GO" id="GO:0042910">
    <property type="term" value="F:xenobiotic transmembrane transporter activity"/>
    <property type="evidence" value="ECO:0007669"/>
    <property type="project" value="TreeGrafter"/>
</dbReference>
<feature type="transmembrane region" description="Helical" evidence="2">
    <location>
        <begin position="399"/>
        <end position="421"/>
    </location>
</feature>
<dbReference type="Pfam" id="PF00873">
    <property type="entry name" value="ACR_tran"/>
    <property type="match status" value="1"/>
</dbReference>
<keyword evidence="2" id="KW-0472">Membrane</keyword>
<feature type="compositionally biased region" description="Basic and acidic residues" evidence="1">
    <location>
        <begin position="1058"/>
        <end position="1069"/>
    </location>
</feature>
<evidence type="ECO:0000313" key="3">
    <source>
        <dbReference type="EMBL" id="MUM77634.1"/>
    </source>
</evidence>
<dbReference type="SUPFAM" id="SSF82866">
    <property type="entry name" value="Multidrug efflux transporter AcrB transmembrane domain"/>
    <property type="match status" value="2"/>
</dbReference>
<dbReference type="Gene3D" id="1.20.1640.10">
    <property type="entry name" value="Multidrug efflux transporter AcrB transmembrane domain"/>
    <property type="match status" value="2"/>
</dbReference>
<evidence type="ECO:0000313" key="4">
    <source>
        <dbReference type="Proteomes" id="UP000461162"/>
    </source>
</evidence>
<keyword evidence="2" id="KW-0812">Transmembrane</keyword>
<accession>A0A7K1KNG8</accession>
<feature type="region of interest" description="Disordered" evidence="1">
    <location>
        <begin position="1057"/>
        <end position="1076"/>
    </location>
</feature>
<dbReference type="EMBL" id="WODC01000004">
    <property type="protein sequence ID" value="MUM77634.1"/>
    <property type="molecule type" value="Genomic_DNA"/>
</dbReference>
<dbReference type="Gene3D" id="3.30.70.1320">
    <property type="entry name" value="Multidrug efflux transporter AcrB pore domain like"/>
    <property type="match status" value="1"/>
</dbReference>
<comment type="caution">
    <text evidence="3">The sequence shown here is derived from an EMBL/GenBank/DDBJ whole genome shotgun (WGS) entry which is preliminary data.</text>
</comment>
<dbReference type="AlphaFoldDB" id="A0A7K1KNG8"/>
<feature type="transmembrane region" description="Helical" evidence="2">
    <location>
        <begin position="895"/>
        <end position="914"/>
    </location>
</feature>
<evidence type="ECO:0000256" key="1">
    <source>
        <dbReference type="SAM" id="MobiDB-lite"/>
    </source>
</evidence>
<feature type="transmembrane region" description="Helical" evidence="2">
    <location>
        <begin position="441"/>
        <end position="466"/>
    </location>
</feature>
<reference evidence="3 4" key="1">
    <citation type="submission" date="2019-11" db="EMBL/GenBank/DDBJ databases">
        <title>Pseudodesulfovibrio alkaliphilus, sp. nov., an alkaliphilic sulfate-reducing bacteria from mud volcano of Taman peninsula, Russia.</title>
        <authorList>
            <person name="Frolova A."/>
            <person name="Merkel A.Y."/>
            <person name="Slobodkin A.I."/>
        </authorList>
    </citation>
    <scope>NUCLEOTIDE SEQUENCE [LARGE SCALE GENOMIC DNA]</scope>
    <source>
        <strain evidence="3 4">F-1</strain>
    </source>
</reference>
<dbReference type="Gene3D" id="3.30.70.1430">
    <property type="entry name" value="Multidrug efflux transporter AcrB pore domain"/>
    <property type="match status" value="2"/>
</dbReference>
<feature type="transmembrane region" description="Helical" evidence="2">
    <location>
        <begin position="950"/>
        <end position="975"/>
    </location>
</feature>
<dbReference type="Gene3D" id="3.30.2090.10">
    <property type="entry name" value="Multidrug efflux transporter AcrB TolC docking domain, DN and DC subdomains"/>
    <property type="match status" value="2"/>
</dbReference>
<dbReference type="Gene3D" id="3.30.70.1440">
    <property type="entry name" value="Multidrug efflux transporter AcrB pore domain"/>
    <property type="match status" value="1"/>
</dbReference>
<feature type="transmembrane region" description="Helical" evidence="2">
    <location>
        <begin position="544"/>
        <end position="569"/>
    </location>
</feature>
<organism evidence="3 4">
    <name type="scientific">Pseudodesulfovibrio alkaliphilus</name>
    <dbReference type="NCBI Taxonomy" id="2661613"/>
    <lineage>
        <taxon>Bacteria</taxon>
        <taxon>Pseudomonadati</taxon>
        <taxon>Thermodesulfobacteriota</taxon>
        <taxon>Desulfovibrionia</taxon>
        <taxon>Desulfovibrionales</taxon>
        <taxon>Desulfovibrionaceae</taxon>
    </lineage>
</organism>
<dbReference type="InterPro" id="IPR027463">
    <property type="entry name" value="AcrB_DN_DC_subdom"/>
</dbReference>
<sequence length="1076" mass="117728">MAAAGENSFIRGLVSLTLGQKVFVNLVFVALTVAGVFALFSLPVERYPDVRMGKVIISAFLPGASPDEMEMLVTRKIEDALEDLENVEFIRSRSFRQRVSILVKFVDDTNYDALYDELRFKVLSIQNDLPREMDPPKFMVVGISEWLPVISVNLVGERSNRALTLMAKEMKIPLQRIPGVKEVQVNGEYTREFHVTLDPGRMMRLGVTFDETAKALEAANVSVAAGSFVSDSGEYVLVVDEKFRSRDAVAGTIIRRDLDGSFVTVGDVMSRAAIDYREPFVISSVNGRDAVSVKIIKTPEGNALDIGAAVEKVVAEFRPILDAEGVEAVLTQDQRENVNDNISTLGSNLLVGIALVCLCIWLVMGFRNAALTTVGVPFAFMVTMVIMRMTGNSLNEITLFSFVLVSGIIVDDAIVVVENIYRHVQEGKGLREAVVDGTSEVFLPVVAATSTTMAAFLPMLIMTGYIGEFFALVPKAVSFAIGASLIECLFILPAHFLDWPGAAKLEKEARTAGRRASDPRFLVALRRWTEAVLSVTMRHRWKTLGVVFGSFILAIVMLLVSVTGTLPLLRIKFFPDEYTLYYVSMEGPVGTDVRTTSEKAKAVSRAIMDFGPGTTRSASALGGMDINEDYENVYGPNRAIVIVELPDKGSYDFIDTPDNDPQKMLDAVRVRLAPFAQGGWTLKVWPEKGGPPAGKELNIRVLGPDPVAVAGLKDEVAAWITANDRIAPYLLDFGTDIGSDNRVFRFSPLPARIAEHGLTPAGVAALAGGVLDGRFVGKFRTADEDINVRLKIDGRFVAEPEDALDIPVIEDADGPVRLGDLVEVRAYREPGELSRFQGQRSVTLTANIRPGAPISAQSVVHDVRGFYETVRGQYPGAKLDFAGEFESTGRSFTSLMYAFFIAIMLIYTILACQFQSYTQPVVILSAVAFALTGVVFGTFLTRSLFTVNSFIATVGVAGVVVNGSLVLLDFMNRLYAAGYSREEAIRAGVRIRLRPILLTTLTTTLGLLPMALGIPYYSLVWGTMATTFVTGLCVATALTLFVMPIEWDLLMRRKERKERKEERRADKLGLADGDPG</sequence>
<dbReference type="InterPro" id="IPR001036">
    <property type="entry name" value="Acrflvin-R"/>
</dbReference>